<accession>A0A2U1J1D3</accession>
<dbReference type="PANTHER" id="PTHR21052:SF0">
    <property type="entry name" value="ALPHA-KETOGLUTARATE-DEPENDENT DIOXYGENASE ALKB HOMOLOG 7, MITOCHONDRIAL"/>
    <property type="match status" value="1"/>
</dbReference>
<gene>
    <name evidence="1" type="ORF">BB558_005215</name>
</gene>
<dbReference type="GO" id="GO:0005759">
    <property type="term" value="C:mitochondrial matrix"/>
    <property type="evidence" value="ECO:0007669"/>
    <property type="project" value="TreeGrafter"/>
</dbReference>
<dbReference type="EMBL" id="MBFU01000510">
    <property type="protein sequence ID" value="PVZ98782.1"/>
    <property type="molecule type" value="Genomic_DNA"/>
</dbReference>
<organism evidence="1 2">
    <name type="scientific">Smittium angustum</name>
    <dbReference type="NCBI Taxonomy" id="133377"/>
    <lineage>
        <taxon>Eukaryota</taxon>
        <taxon>Fungi</taxon>
        <taxon>Fungi incertae sedis</taxon>
        <taxon>Zoopagomycota</taxon>
        <taxon>Kickxellomycotina</taxon>
        <taxon>Harpellomycetes</taxon>
        <taxon>Harpellales</taxon>
        <taxon>Legeriomycetaceae</taxon>
        <taxon>Smittium</taxon>
    </lineage>
</organism>
<keyword evidence="2" id="KW-1185">Reference proteome</keyword>
<evidence type="ECO:0000313" key="2">
    <source>
        <dbReference type="Proteomes" id="UP000245591"/>
    </source>
</evidence>
<evidence type="ECO:0000313" key="1">
    <source>
        <dbReference type="EMBL" id="PVZ98782.1"/>
    </source>
</evidence>
<dbReference type="GO" id="GO:0006974">
    <property type="term" value="P:DNA damage response"/>
    <property type="evidence" value="ECO:0007669"/>
    <property type="project" value="InterPro"/>
</dbReference>
<proteinExistence type="predicted"/>
<comment type="caution">
    <text evidence="1">The sequence shown here is derived from an EMBL/GenBank/DDBJ whole genome shotgun (WGS) entry which is preliminary data.</text>
</comment>
<sequence length="83" mass="9891">YSGLYVGGLCLLGKAISTFRNVNDPEIKVDLLLPPKSLYFFSHRIRYEFTHEITSLPEQRVWDEKQIPKQRRISIMFRDVYEK</sequence>
<protein>
    <recommendedName>
        <fullName evidence="3">Alpha-ketoglutarate-dependent dioxygenase AlkB-like domain-containing protein</fullName>
    </recommendedName>
</protein>
<name>A0A2U1J1D3_SMIAN</name>
<dbReference type="SUPFAM" id="SSF51197">
    <property type="entry name" value="Clavaminate synthase-like"/>
    <property type="match status" value="1"/>
</dbReference>
<dbReference type="Proteomes" id="UP000245591">
    <property type="component" value="Unassembled WGS sequence"/>
</dbReference>
<dbReference type="InterPro" id="IPR037151">
    <property type="entry name" value="AlkB-like_sf"/>
</dbReference>
<dbReference type="AlphaFoldDB" id="A0A2U1J1D3"/>
<dbReference type="Gene3D" id="2.60.120.590">
    <property type="entry name" value="Alpha-ketoglutarate-dependent dioxygenase AlkB-like"/>
    <property type="match status" value="1"/>
</dbReference>
<reference evidence="1 2" key="1">
    <citation type="journal article" date="2018" name="MBio">
        <title>Comparative Genomics Reveals the Core Gene Toolbox for the Fungus-Insect Symbiosis.</title>
        <authorList>
            <person name="Wang Y."/>
            <person name="Stata M."/>
            <person name="Wang W."/>
            <person name="Stajich J.E."/>
            <person name="White M.M."/>
            <person name="Moncalvo J.M."/>
        </authorList>
    </citation>
    <scope>NUCLEOTIDE SEQUENCE [LARGE SCALE GENOMIC DNA]</scope>
    <source>
        <strain evidence="1 2">AUS-126-30</strain>
    </source>
</reference>
<feature type="non-terminal residue" evidence="1">
    <location>
        <position position="1"/>
    </location>
</feature>
<dbReference type="PANTHER" id="PTHR21052">
    <property type="entry name" value="SPERMATOGENESIS ASSOCIATED 11-RELATED"/>
    <property type="match status" value="1"/>
</dbReference>
<evidence type="ECO:0008006" key="3">
    <source>
        <dbReference type="Google" id="ProtNLM"/>
    </source>
</evidence>
<dbReference type="InterPro" id="IPR032870">
    <property type="entry name" value="ALKBH7-like"/>
</dbReference>
<dbReference type="GO" id="GO:0006631">
    <property type="term" value="P:fatty acid metabolic process"/>
    <property type="evidence" value="ECO:0007669"/>
    <property type="project" value="TreeGrafter"/>
</dbReference>